<organism evidence="10 11">
    <name type="scientific">Streptodolium elevatio</name>
    <dbReference type="NCBI Taxonomy" id="3157996"/>
    <lineage>
        <taxon>Bacteria</taxon>
        <taxon>Bacillati</taxon>
        <taxon>Actinomycetota</taxon>
        <taxon>Actinomycetes</taxon>
        <taxon>Kitasatosporales</taxon>
        <taxon>Streptomycetaceae</taxon>
        <taxon>Streptodolium</taxon>
    </lineage>
</organism>
<keyword evidence="6" id="KW-0238">DNA-binding</keyword>
<keyword evidence="11" id="KW-1185">Reference proteome</keyword>
<dbReference type="GO" id="GO:0032259">
    <property type="term" value="P:methylation"/>
    <property type="evidence" value="ECO:0007669"/>
    <property type="project" value="UniProtKB-KW"/>
</dbReference>
<comment type="catalytic activity">
    <reaction evidence="7">
        <text>a 2'-deoxycytidine in DNA + S-adenosyl-L-methionine = an N(4)-methyl-2'-deoxycytidine in DNA + S-adenosyl-L-homocysteine + H(+)</text>
        <dbReference type="Rhea" id="RHEA:16857"/>
        <dbReference type="Rhea" id="RHEA-COMP:11369"/>
        <dbReference type="Rhea" id="RHEA-COMP:13674"/>
        <dbReference type="ChEBI" id="CHEBI:15378"/>
        <dbReference type="ChEBI" id="CHEBI:57856"/>
        <dbReference type="ChEBI" id="CHEBI:59789"/>
        <dbReference type="ChEBI" id="CHEBI:85452"/>
        <dbReference type="ChEBI" id="CHEBI:137933"/>
        <dbReference type="EC" id="2.1.1.113"/>
    </reaction>
</comment>
<dbReference type="PRINTS" id="PR00508">
    <property type="entry name" value="S21N4MTFRASE"/>
</dbReference>
<dbReference type="EC" id="2.1.1.-" evidence="8"/>
<evidence type="ECO:0000256" key="2">
    <source>
        <dbReference type="ARBA" id="ARBA00022603"/>
    </source>
</evidence>
<dbReference type="InterPro" id="IPR029063">
    <property type="entry name" value="SAM-dependent_MTases_sf"/>
</dbReference>
<dbReference type="PROSITE" id="PS00093">
    <property type="entry name" value="N4_MTASE"/>
    <property type="match status" value="1"/>
</dbReference>
<keyword evidence="2 10" id="KW-0489">Methyltransferase</keyword>
<gene>
    <name evidence="10" type="ORF">AB0C36_01600</name>
</gene>
<evidence type="ECO:0000256" key="4">
    <source>
        <dbReference type="ARBA" id="ARBA00022691"/>
    </source>
</evidence>
<keyword evidence="3 10" id="KW-0808">Transferase</keyword>
<evidence type="ECO:0000256" key="6">
    <source>
        <dbReference type="ARBA" id="ARBA00023125"/>
    </source>
</evidence>
<dbReference type="SUPFAM" id="SSF53335">
    <property type="entry name" value="S-adenosyl-L-methionine-dependent methyltransferases"/>
    <property type="match status" value="1"/>
</dbReference>
<proteinExistence type="inferred from homology"/>
<evidence type="ECO:0000256" key="3">
    <source>
        <dbReference type="ARBA" id="ARBA00022679"/>
    </source>
</evidence>
<sequence length="396" mass="43011">MITPWYADDAVTLYAGDAASVLRTLAPASAACVVTSPPYWGLRDYGTGHWIGGDPMCQHPHNRAAADRCGQCGAVRQDGQYGREASPEGYVDHVREVFRQLVRVLEPTGTVWLNLGDSYSASPPGRTSAPMRASGLQGRESALRLRESVRRARIDRTGAVPRKNLLGMPWRTAFALQDDGWILRNAIVWHKPNAMPESVRDRLSCRYEMLFLLVRQERYFFDLDPIREPLARPEALGKGAIIGGRHKGAHAGVGATARRRGSSSYGDAKYDDDAAFAAGLPGTALLPTGRRHDATHARGKNPGDVWRISTRPLRAAHFAPFPVDLPLRCIAAGCRPGGVVLDPFSGSATTGLAARQLGHPYVGIDLNPDFHTIGLARLRLTSAGRDGIEPSQERSA</sequence>
<reference evidence="10 11" key="1">
    <citation type="submission" date="2024-06" db="EMBL/GenBank/DDBJ databases">
        <title>The Natural Products Discovery Center: Release of the First 8490 Sequenced Strains for Exploring Actinobacteria Biosynthetic Diversity.</title>
        <authorList>
            <person name="Kalkreuter E."/>
            <person name="Kautsar S.A."/>
            <person name="Yang D."/>
            <person name="Bader C.D."/>
            <person name="Teijaro C.N."/>
            <person name="Fluegel L."/>
            <person name="Davis C.M."/>
            <person name="Simpson J.R."/>
            <person name="Lauterbach L."/>
            <person name="Steele A.D."/>
            <person name="Gui C."/>
            <person name="Meng S."/>
            <person name="Li G."/>
            <person name="Viehrig K."/>
            <person name="Ye F."/>
            <person name="Su P."/>
            <person name="Kiefer A.F."/>
            <person name="Nichols A."/>
            <person name="Cepeda A.J."/>
            <person name="Yan W."/>
            <person name="Fan B."/>
            <person name="Jiang Y."/>
            <person name="Adhikari A."/>
            <person name="Zheng C.-J."/>
            <person name="Schuster L."/>
            <person name="Cowan T.M."/>
            <person name="Smanski M.J."/>
            <person name="Chevrette M.G."/>
            <person name="De Carvalho L.P.S."/>
            <person name="Shen B."/>
        </authorList>
    </citation>
    <scope>NUCLEOTIDE SEQUENCE [LARGE SCALE GENOMIC DNA]</scope>
    <source>
        <strain evidence="10 11">NPDC048946</strain>
    </source>
</reference>
<dbReference type="Gene3D" id="3.40.50.150">
    <property type="entry name" value="Vaccinia Virus protein VP39"/>
    <property type="match status" value="1"/>
</dbReference>
<dbReference type="InterPro" id="IPR002941">
    <property type="entry name" value="DNA_methylase_N4/N6"/>
</dbReference>
<evidence type="ECO:0000313" key="10">
    <source>
        <dbReference type="EMBL" id="MEU8132183.1"/>
    </source>
</evidence>
<feature type="domain" description="DNA methylase N-4/N-6" evidence="9">
    <location>
        <begin position="32"/>
        <end position="373"/>
    </location>
</feature>
<dbReference type="InterPro" id="IPR017985">
    <property type="entry name" value="MeTrfase_CN4_CS"/>
</dbReference>
<evidence type="ECO:0000256" key="7">
    <source>
        <dbReference type="ARBA" id="ARBA00049120"/>
    </source>
</evidence>
<dbReference type="EMBL" id="JBEZFP010000002">
    <property type="protein sequence ID" value="MEU8132183.1"/>
    <property type="molecule type" value="Genomic_DNA"/>
</dbReference>
<dbReference type="GO" id="GO:0008168">
    <property type="term" value="F:methyltransferase activity"/>
    <property type="evidence" value="ECO:0007669"/>
    <property type="project" value="UniProtKB-KW"/>
</dbReference>
<dbReference type="Pfam" id="PF01555">
    <property type="entry name" value="N6_N4_Mtase"/>
    <property type="match status" value="1"/>
</dbReference>
<keyword evidence="4" id="KW-0949">S-adenosyl-L-methionine</keyword>
<dbReference type="Proteomes" id="UP001551482">
    <property type="component" value="Unassembled WGS sequence"/>
</dbReference>
<evidence type="ECO:0000313" key="11">
    <source>
        <dbReference type="Proteomes" id="UP001551482"/>
    </source>
</evidence>
<evidence type="ECO:0000256" key="1">
    <source>
        <dbReference type="ARBA" id="ARBA00010203"/>
    </source>
</evidence>
<comment type="similarity">
    <text evidence="1">Belongs to the N(4)/N(6)-methyltransferase family. N(4) subfamily.</text>
</comment>
<protein>
    <recommendedName>
        <fullName evidence="8">Methyltransferase</fullName>
        <ecNumber evidence="8">2.1.1.-</ecNumber>
    </recommendedName>
</protein>
<dbReference type="InterPro" id="IPR001091">
    <property type="entry name" value="RM_Methyltransferase"/>
</dbReference>
<name>A0ABV3D8V7_9ACTN</name>
<evidence type="ECO:0000256" key="8">
    <source>
        <dbReference type="RuleBase" id="RU362026"/>
    </source>
</evidence>
<evidence type="ECO:0000259" key="9">
    <source>
        <dbReference type="Pfam" id="PF01555"/>
    </source>
</evidence>
<evidence type="ECO:0000256" key="5">
    <source>
        <dbReference type="ARBA" id="ARBA00022747"/>
    </source>
</evidence>
<comment type="caution">
    <text evidence="10">The sequence shown here is derived from an EMBL/GenBank/DDBJ whole genome shotgun (WGS) entry which is preliminary data.</text>
</comment>
<accession>A0ABV3D8V7</accession>
<dbReference type="RefSeq" id="WP_358347594.1">
    <property type="nucleotide sequence ID" value="NZ_JBEZFP010000002.1"/>
</dbReference>
<keyword evidence="5" id="KW-0680">Restriction system</keyword>